<proteinExistence type="predicted"/>
<comment type="caution">
    <text evidence="3">The sequence shown here is derived from an EMBL/GenBank/DDBJ whole genome shotgun (WGS) entry which is preliminary data.</text>
</comment>
<keyword evidence="2" id="KW-0812">Transmembrane</keyword>
<gene>
    <name evidence="3" type="ORF">WJX73_004660</name>
</gene>
<name>A0AAW1NUC6_9CHLO</name>
<feature type="compositionally biased region" description="Basic and acidic residues" evidence="1">
    <location>
        <begin position="15"/>
        <end position="27"/>
    </location>
</feature>
<feature type="region of interest" description="Disordered" evidence="1">
    <location>
        <begin position="74"/>
        <end position="112"/>
    </location>
</feature>
<evidence type="ECO:0000256" key="1">
    <source>
        <dbReference type="SAM" id="MobiDB-lite"/>
    </source>
</evidence>
<feature type="transmembrane region" description="Helical" evidence="2">
    <location>
        <begin position="518"/>
        <end position="551"/>
    </location>
</feature>
<feature type="region of interest" description="Disordered" evidence="1">
    <location>
        <begin position="287"/>
        <end position="310"/>
    </location>
</feature>
<feature type="region of interest" description="Disordered" evidence="1">
    <location>
        <begin position="234"/>
        <end position="261"/>
    </location>
</feature>
<feature type="region of interest" description="Disordered" evidence="1">
    <location>
        <begin position="130"/>
        <end position="159"/>
    </location>
</feature>
<evidence type="ECO:0000256" key="2">
    <source>
        <dbReference type="SAM" id="Phobius"/>
    </source>
</evidence>
<feature type="region of interest" description="Disordered" evidence="1">
    <location>
        <begin position="197"/>
        <end position="221"/>
    </location>
</feature>
<evidence type="ECO:0000313" key="4">
    <source>
        <dbReference type="Proteomes" id="UP001465755"/>
    </source>
</evidence>
<feature type="compositionally biased region" description="Gly residues" evidence="1">
    <location>
        <begin position="1"/>
        <end position="10"/>
    </location>
</feature>
<evidence type="ECO:0000313" key="3">
    <source>
        <dbReference type="EMBL" id="KAK9795956.1"/>
    </source>
</evidence>
<protein>
    <submittedName>
        <fullName evidence="3">Uncharacterized protein</fullName>
    </submittedName>
</protein>
<keyword evidence="2" id="KW-0472">Membrane</keyword>
<keyword evidence="4" id="KW-1185">Reference proteome</keyword>
<keyword evidence="2" id="KW-1133">Transmembrane helix</keyword>
<dbReference type="AlphaFoldDB" id="A0AAW1NUC6"/>
<feature type="compositionally biased region" description="Basic and acidic residues" evidence="1">
    <location>
        <begin position="465"/>
        <end position="474"/>
    </location>
</feature>
<accession>A0AAW1NUC6</accession>
<feature type="compositionally biased region" description="Polar residues" evidence="1">
    <location>
        <begin position="32"/>
        <end position="51"/>
    </location>
</feature>
<reference evidence="3 4" key="1">
    <citation type="journal article" date="2024" name="Nat. Commun.">
        <title>Phylogenomics reveals the evolutionary origins of lichenization in chlorophyte algae.</title>
        <authorList>
            <person name="Puginier C."/>
            <person name="Libourel C."/>
            <person name="Otte J."/>
            <person name="Skaloud P."/>
            <person name="Haon M."/>
            <person name="Grisel S."/>
            <person name="Petersen M."/>
            <person name="Berrin J.G."/>
            <person name="Delaux P.M."/>
            <person name="Dal Grande F."/>
            <person name="Keller J."/>
        </authorList>
    </citation>
    <scope>NUCLEOTIDE SEQUENCE [LARGE SCALE GENOMIC DNA]</scope>
    <source>
        <strain evidence="3 4">SAG 2036</strain>
    </source>
</reference>
<feature type="region of interest" description="Disordered" evidence="1">
    <location>
        <begin position="378"/>
        <end position="407"/>
    </location>
</feature>
<organism evidence="3 4">
    <name type="scientific">Symbiochloris irregularis</name>
    <dbReference type="NCBI Taxonomy" id="706552"/>
    <lineage>
        <taxon>Eukaryota</taxon>
        <taxon>Viridiplantae</taxon>
        <taxon>Chlorophyta</taxon>
        <taxon>core chlorophytes</taxon>
        <taxon>Trebouxiophyceae</taxon>
        <taxon>Trebouxiales</taxon>
        <taxon>Trebouxiaceae</taxon>
        <taxon>Symbiochloris</taxon>
    </lineage>
</organism>
<dbReference type="EMBL" id="JALJOQ010000120">
    <property type="protein sequence ID" value="KAK9795956.1"/>
    <property type="molecule type" value="Genomic_DNA"/>
</dbReference>
<dbReference type="Proteomes" id="UP001465755">
    <property type="component" value="Unassembled WGS sequence"/>
</dbReference>
<sequence>MSGSTGGLAGGQALDSRKPDEYDRYLQDKFLQGSTNQGLSAEQPAQSSFASPTKDKATPATVLSTALSRSSILRQWPAATKEGHHTRAPAAAEPSKVSGFSPQPGYPRDADASEAAIGGGAAVIAPLAAAAASGHPEGGRGQEGLDTTAPDLDYTAKPESGGGYVDSALAAGSAALAAVGDQVSKVVGKPNTAAAATPEELAATPQQGYPASASPKEAATGGAAGYIAPEAAEAAKHTPHDQGFEQSADPGTAAHQAPSSASAGGILGSTLAAGSATAAAVGNKLSNLVGSNKPDTQLEDVQGGRASERNRAQNALATEDFAGGHSLPVETTGTAQASGADTTPSTGGIVESTLAAGSAAAAVVSNKVADLIDSVSGTGGAKEGQVEGLNPPVGQPRDAPASEAAVGGEAASIAPVAAAVASGVPEDQAQASTQGAGAGNDRSVLAKAADAVSGGGLHRGKTRSRSQDIDRALSDEQGASAARPSPDGLNFGQQRYSKGPALPEDVSRQLEPVKSPVVILGVVVVLITLSMCVPMWMWVTVFGLAGALYVVNMLNNHQGKPHTE</sequence>
<feature type="region of interest" description="Disordered" evidence="1">
    <location>
        <begin position="1"/>
        <end position="62"/>
    </location>
</feature>
<feature type="compositionally biased region" description="Basic and acidic residues" evidence="1">
    <location>
        <begin position="234"/>
        <end position="243"/>
    </location>
</feature>
<feature type="region of interest" description="Disordered" evidence="1">
    <location>
        <begin position="451"/>
        <end position="500"/>
    </location>
</feature>